<accession>A0ABV4D0W0</accession>
<reference evidence="2 3" key="1">
    <citation type="submission" date="2024-03" db="EMBL/GenBank/DDBJ databases">
        <title>Mouse gut bacterial collection (mGBC) of GemPharmatech.</title>
        <authorList>
            <person name="He Y."/>
            <person name="Dong L."/>
            <person name="Wu D."/>
            <person name="Gao X."/>
            <person name="Lin Z."/>
        </authorList>
    </citation>
    <scope>NUCLEOTIDE SEQUENCE [LARGE SCALE GENOMIC DNA]</scope>
    <source>
        <strain evidence="2 3">61-15</strain>
    </source>
</reference>
<keyword evidence="1" id="KW-0472">Membrane</keyword>
<keyword evidence="3" id="KW-1185">Reference proteome</keyword>
<comment type="caution">
    <text evidence="2">The sequence shown here is derived from an EMBL/GenBank/DDBJ whole genome shotgun (WGS) entry which is preliminary data.</text>
</comment>
<protein>
    <submittedName>
        <fullName evidence="2">Uncharacterized protein</fullName>
    </submittedName>
</protein>
<evidence type="ECO:0000256" key="1">
    <source>
        <dbReference type="SAM" id="Phobius"/>
    </source>
</evidence>
<keyword evidence="1" id="KW-0812">Transmembrane</keyword>
<evidence type="ECO:0000313" key="2">
    <source>
        <dbReference type="EMBL" id="MEY8443154.1"/>
    </source>
</evidence>
<proteinExistence type="predicted"/>
<gene>
    <name evidence="2" type="ORF">AALA52_02705</name>
</gene>
<name>A0ABV4D0W0_9LACT</name>
<dbReference type="RefSeq" id="WP_251712838.1">
    <property type="nucleotide sequence ID" value="NZ_CALPDE010000011.1"/>
</dbReference>
<evidence type="ECO:0000313" key="3">
    <source>
        <dbReference type="Proteomes" id="UP001565283"/>
    </source>
</evidence>
<sequence length="69" mass="7836">MSEISEEQQEPSLKEMTHLQVEIEQLFQAESDRIINDIEEDASNKKLIATLIAVSLAIAMIIPLIMRLL</sequence>
<organism evidence="2 3">
    <name type="scientific">Lactococcus ileimucosae</name>
    <dbReference type="NCBI Taxonomy" id="2941329"/>
    <lineage>
        <taxon>Bacteria</taxon>
        <taxon>Bacillati</taxon>
        <taxon>Bacillota</taxon>
        <taxon>Bacilli</taxon>
        <taxon>Lactobacillales</taxon>
        <taxon>Streptococcaceae</taxon>
        <taxon>Lactococcus</taxon>
    </lineage>
</organism>
<dbReference type="Proteomes" id="UP001565283">
    <property type="component" value="Unassembled WGS sequence"/>
</dbReference>
<feature type="transmembrane region" description="Helical" evidence="1">
    <location>
        <begin position="47"/>
        <end position="66"/>
    </location>
</feature>
<dbReference type="EMBL" id="JBCLSH010000005">
    <property type="protein sequence ID" value="MEY8443154.1"/>
    <property type="molecule type" value="Genomic_DNA"/>
</dbReference>
<keyword evidence="1" id="KW-1133">Transmembrane helix</keyword>